<dbReference type="EMBL" id="KY290948">
    <property type="protein sequence ID" value="APU00691.1"/>
    <property type="molecule type" value="Genomic_DNA"/>
</dbReference>
<accession>A0A219Y9N6</accession>
<evidence type="ECO:0000313" key="2">
    <source>
        <dbReference type="Proteomes" id="UP000222894"/>
    </source>
</evidence>
<protein>
    <submittedName>
        <fullName evidence="1">Long tail fiber proximal subunit</fullName>
    </submittedName>
</protein>
<proteinExistence type="predicted"/>
<name>A0A219Y9N6_9CAUD</name>
<evidence type="ECO:0000313" key="1">
    <source>
        <dbReference type="EMBL" id="APU00691.1"/>
    </source>
</evidence>
<organism evidence="1 2">
    <name type="scientific">Aeromonas phage 44RR2.8t.2</name>
    <dbReference type="NCBI Taxonomy" id="1932900"/>
    <lineage>
        <taxon>Viruses</taxon>
        <taxon>Duplodnaviria</taxon>
        <taxon>Heunggongvirae</taxon>
        <taxon>Uroviricota</taxon>
        <taxon>Caudoviricetes</taxon>
        <taxon>Pantevenvirales</taxon>
        <taxon>Straboviridae</taxon>
        <taxon>Biquartavirus</taxon>
        <taxon>Biquartavirus 44RR2</taxon>
    </lineage>
</organism>
<reference evidence="1 2" key="1">
    <citation type="journal article" date="2017" name="Sci. Rep.">
        <title>Characterization and diversity of phages infecting Aeromonas salmonicida subsp. salmonicida.</title>
        <authorList>
            <person name="Vincent A.T."/>
            <person name="Paquet V.E."/>
            <person name="Bernatchez A."/>
            <person name="Tremblay D.M."/>
            <person name="Moineau S."/>
            <person name="Charette S.J."/>
        </authorList>
    </citation>
    <scope>NUCLEOTIDE SEQUENCE [LARGE SCALE GENOMIC DNA]</scope>
</reference>
<sequence>MLGQHFRATSGLDAAGEKLINVAIADKATLSDGVNVDFFHKYNTIYQYDPLRGYDAKHAIIYQRRIYFAKADIASPAGEFQPTLWTGLRVDPTWQFVNSVATAMQLVSGQYISADNRFNNLVFNLPTDPIDGDTIVIKDIGGMPGINDLVFSTIGAAIIEYNGQTRGSSFRGTIPFCEYVFMYKAAGNRWQLDICASTEQSYFVAPSTQGFQLQSGMVTWRQTAQGQIRLILPKHANHGDVITTHDIDGLNAINHSTLEIYPGSGHSINENGVTLIESRTSGYGSFVFDSGAKVWEVWDGDQRTRIRVTKADTSVLPFEHILVTGDGTGASQVVTLTLPEDVAIGDRVQITLDYLRRGQTCTIQVKPNSGEVMVGSKAQMQFQRRSEYPATNGWELVSSVSIVANTDYVPYIELMYAELDPALVGVTPARYGWMIGQVAPKVERVDANQRDRLGVAALAAQSEVDKNHEQNPNDETIVTPLTLSRKTSNETRRGILRIGTTAEVNQVTTASYLDDVAITPKKLNERSATETRRGLAEIATQAEANGATDDITIVTPKKLHNRIAAENQTGILAIVQKLGTAGTARNLAGTGIYNRADHLRAVTPATLDEFAATETAKGVGYIATQAEVDGGSSDANGPLLVTAERLAARRASETNHGLIEIATQAETNAGTDDVRAITPKKLNDRTATESRTGIARLATQTEVDAGTSALTLLTPLKLKTRFDNLSRVEVDADAGLTRTGTIWDTVSIGVKLSTEVQRGTLRVATQVEANGSTDDATVITPKKLDGRKSTRTLDGIIRVATTAETRTGTSQTLAVCPQDLIYMAQTEPTWSGNETRRGYVKTATMESTFVGNDTVGSTQVYTSYANDGLAVSPRGLNYALQNFLPLKATAQNSLALGGVNSADWVRRTIAQTVTGAMNFTAAMTAANITSNVTSVSSLRVRDGNLGAVEIGTQGVSVLGTGILMHSADGAGAANDWFMYSGGRSSVLGVNEIGFVSTNADNTSLTKQFSVSRDGDSTTNRHIRSTNGHVVLENSGARIYVGGGIATTNQLAQSITGGFIFGNINSAMSVVTNGDDNFKINGSVVINVANAQTKLDPVYLRRDGGNTQTGKVLAAMTGDVKYSTFRNDNRYISSRGNDFVFGNTDTVNGRVCLDTNKNPIVKIGNFEYEIYHKGNKPTAEDVGAVDITGSSANNLTIRDWIKIGNVKIIANNLLKTVEFVWEE</sequence>
<dbReference type="Proteomes" id="UP000222894">
    <property type="component" value="Genome"/>
</dbReference>